<reference evidence="1 2" key="1">
    <citation type="submission" date="2024-06" db="EMBL/GenBank/DDBJ databases">
        <title>Genomic Encyclopedia of Type Strains, Phase IV (KMG-IV): sequencing the most valuable type-strain genomes for metagenomic binning, comparative biology and taxonomic classification.</title>
        <authorList>
            <person name="Goeker M."/>
        </authorList>
    </citation>
    <scope>NUCLEOTIDE SEQUENCE [LARGE SCALE GENOMIC DNA]</scope>
    <source>
        <strain evidence="1 2">DSM 100022</strain>
    </source>
</reference>
<gene>
    <name evidence="1" type="ORF">ABID19_006820</name>
</gene>
<keyword evidence="2" id="KW-1185">Reference proteome</keyword>
<dbReference type="EMBL" id="JBEPMC010000022">
    <property type="protein sequence ID" value="MET3583755.1"/>
    <property type="molecule type" value="Genomic_DNA"/>
</dbReference>
<accession>A0ABV2GZP1</accession>
<dbReference type="RefSeq" id="WP_354494789.1">
    <property type="nucleotide sequence ID" value="NZ_JBEPMC010000022.1"/>
</dbReference>
<proteinExistence type="predicted"/>
<name>A0ABV2GZP1_9HYPH</name>
<evidence type="ECO:0000313" key="1">
    <source>
        <dbReference type="EMBL" id="MET3583755.1"/>
    </source>
</evidence>
<protein>
    <submittedName>
        <fullName evidence="1">Uncharacterized protein</fullName>
    </submittedName>
</protein>
<organism evidence="1 2">
    <name type="scientific">Mesorhizobium robiniae</name>
    <dbReference type="NCBI Taxonomy" id="559315"/>
    <lineage>
        <taxon>Bacteria</taxon>
        <taxon>Pseudomonadati</taxon>
        <taxon>Pseudomonadota</taxon>
        <taxon>Alphaproteobacteria</taxon>
        <taxon>Hyphomicrobiales</taxon>
        <taxon>Phyllobacteriaceae</taxon>
        <taxon>Mesorhizobium</taxon>
    </lineage>
</organism>
<comment type="caution">
    <text evidence="1">The sequence shown here is derived from an EMBL/GenBank/DDBJ whole genome shotgun (WGS) entry which is preliminary data.</text>
</comment>
<dbReference type="Proteomes" id="UP001549204">
    <property type="component" value="Unassembled WGS sequence"/>
</dbReference>
<evidence type="ECO:0000313" key="2">
    <source>
        <dbReference type="Proteomes" id="UP001549204"/>
    </source>
</evidence>
<sequence>MPATIIAAAMNIIAMAMPKNHAARNRPILSRTAQSYAMPLI</sequence>